<dbReference type="PANTHER" id="PTHR10996:SF283">
    <property type="entry name" value="GLYOXYLATE_HYDROXYPYRUVATE REDUCTASE B"/>
    <property type="match status" value="1"/>
</dbReference>
<reference evidence="7 8" key="1">
    <citation type="submission" date="2017-03" db="EMBL/GenBank/DDBJ databases">
        <authorList>
            <person name="Afonso C.L."/>
            <person name="Miller P.J."/>
            <person name="Scott M.A."/>
            <person name="Spackman E."/>
            <person name="Goraichik I."/>
            <person name="Dimitrov K.M."/>
            <person name="Suarez D.L."/>
            <person name="Swayne D.E."/>
        </authorList>
    </citation>
    <scope>NUCLEOTIDE SEQUENCE [LARGE SCALE GENOMIC DNA]</scope>
    <source>
        <strain evidence="7 8">CECT 7639</strain>
    </source>
</reference>
<dbReference type="OrthoDB" id="9793626at2"/>
<accession>A0A1Y5TVP7</accession>
<dbReference type="Proteomes" id="UP000193077">
    <property type="component" value="Unassembled WGS sequence"/>
</dbReference>
<dbReference type="InterPro" id="IPR006140">
    <property type="entry name" value="D-isomer_DH_NAD-bd"/>
</dbReference>
<dbReference type="PROSITE" id="PS00671">
    <property type="entry name" value="D_2_HYDROXYACID_DH_3"/>
    <property type="match status" value="1"/>
</dbReference>
<dbReference type="SUPFAM" id="SSF51735">
    <property type="entry name" value="NAD(P)-binding Rossmann-fold domains"/>
    <property type="match status" value="1"/>
</dbReference>
<dbReference type="PANTHER" id="PTHR10996">
    <property type="entry name" value="2-HYDROXYACID DEHYDROGENASE-RELATED"/>
    <property type="match status" value="1"/>
</dbReference>
<dbReference type="FunFam" id="3.40.50.720:FF:000203">
    <property type="entry name" value="D-3-phosphoglycerate dehydrogenase (SerA)"/>
    <property type="match status" value="1"/>
</dbReference>
<keyword evidence="8" id="KW-1185">Reference proteome</keyword>
<dbReference type="CDD" id="cd05301">
    <property type="entry name" value="GDH"/>
    <property type="match status" value="1"/>
</dbReference>
<evidence type="ECO:0000256" key="1">
    <source>
        <dbReference type="ARBA" id="ARBA00005854"/>
    </source>
</evidence>
<dbReference type="GO" id="GO:0030267">
    <property type="term" value="F:glyoxylate reductase (NADPH) activity"/>
    <property type="evidence" value="ECO:0007669"/>
    <property type="project" value="TreeGrafter"/>
</dbReference>
<evidence type="ECO:0000313" key="8">
    <source>
        <dbReference type="Proteomes" id="UP000193077"/>
    </source>
</evidence>
<dbReference type="EMBL" id="FWFO01000006">
    <property type="protein sequence ID" value="SLN71337.1"/>
    <property type="molecule type" value="Genomic_DNA"/>
</dbReference>
<evidence type="ECO:0000256" key="3">
    <source>
        <dbReference type="ARBA" id="ARBA00023027"/>
    </source>
</evidence>
<dbReference type="AlphaFoldDB" id="A0A1Y5TVP7"/>
<feature type="domain" description="D-isomer specific 2-hydroxyacid dehydrogenase NAD-binding" evidence="6">
    <location>
        <begin position="111"/>
        <end position="291"/>
    </location>
</feature>
<gene>
    <name evidence="7" type="ORF">TRL7639_04225</name>
</gene>
<dbReference type="PROSITE" id="PS00670">
    <property type="entry name" value="D_2_HYDROXYACID_DH_2"/>
    <property type="match status" value="1"/>
</dbReference>
<dbReference type="InterPro" id="IPR006139">
    <property type="entry name" value="D-isomer_2_OHA_DH_cat_dom"/>
</dbReference>
<evidence type="ECO:0000313" key="7">
    <source>
        <dbReference type="EMBL" id="SLN71337.1"/>
    </source>
</evidence>
<dbReference type="Gene3D" id="3.40.50.720">
    <property type="entry name" value="NAD(P)-binding Rossmann-like Domain"/>
    <property type="match status" value="2"/>
</dbReference>
<protein>
    <submittedName>
        <fullName evidence="7">Glycerate dehydrogenase</fullName>
        <ecNumber evidence="7">1.1.1.29</ecNumber>
    </submittedName>
</protein>
<organism evidence="7 8">
    <name type="scientific">Falsiruegeria litorea R37</name>
    <dbReference type="NCBI Taxonomy" id="1200284"/>
    <lineage>
        <taxon>Bacteria</taxon>
        <taxon>Pseudomonadati</taxon>
        <taxon>Pseudomonadota</taxon>
        <taxon>Alphaproteobacteria</taxon>
        <taxon>Rhodobacterales</taxon>
        <taxon>Roseobacteraceae</taxon>
        <taxon>Falsiruegeria</taxon>
    </lineage>
</organism>
<sequence length="323" mass="35278">MVKPSVFVTRRWPAAVEARLAEDYDVVLNTGDKPLAAPELRDALKTYDAVLPTVTDKLGAEALDVPQARARILANYGVGYSHIDEGCARDLGLTVTNTPDVLSECTADIAMTLMLMAARRASEGERELRNGQWSGWRPTHLIGTKVSGKTLGIIGFGRIGQEMAKRAHHGFGMKILVQNRSTVDPKVLAQFNATQVDSIDALLPQCDFVSLHCPGGPANRHLINGRRLDLMKQDAYLINTARGEVVDEHALAQALWFDIIAGAGLDVYDGEPRINPDLAGCDNLVMLPHLGSATREAREAMGFRVLDNLDDFFAGRTPRDRVI</sequence>
<dbReference type="InterPro" id="IPR029753">
    <property type="entry name" value="D-isomer_DH_CS"/>
</dbReference>
<dbReference type="GO" id="GO:0008465">
    <property type="term" value="F:hydroxypyruvate reductase (NADH) activity"/>
    <property type="evidence" value="ECO:0007669"/>
    <property type="project" value="UniProtKB-EC"/>
</dbReference>
<dbReference type="InterPro" id="IPR050223">
    <property type="entry name" value="D-isomer_2-hydroxyacid_DH"/>
</dbReference>
<dbReference type="EC" id="1.1.1.29" evidence="7"/>
<evidence type="ECO:0000256" key="2">
    <source>
        <dbReference type="ARBA" id="ARBA00023002"/>
    </source>
</evidence>
<dbReference type="GO" id="GO:0051287">
    <property type="term" value="F:NAD binding"/>
    <property type="evidence" value="ECO:0007669"/>
    <property type="project" value="InterPro"/>
</dbReference>
<dbReference type="SUPFAM" id="SSF52283">
    <property type="entry name" value="Formate/glycerate dehydrogenase catalytic domain-like"/>
    <property type="match status" value="1"/>
</dbReference>
<feature type="domain" description="D-isomer specific 2-hydroxyacid dehydrogenase catalytic" evidence="5">
    <location>
        <begin position="17"/>
        <end position="322"/>
    </location>
</feature>
<dbReference type="Pfam" id="PF00389">
    <property type="entry name" value="2-Hacid_dh"/>
    <property type="match status" value="1"/>
</dbReference>
<keyword evidence="3" id="KW-0520">NAD</keyword>
<proteinExistence type="inferred from homology"/>
<dbReference type="GO" id="GO:0005829">
    <property type="term" value="C:cytosol"/>
    <property type="evidence" value="ECO:0007669"/>
    <property type="project" value="TreeGrafter"/>
</dbReference>
<name>A0A1Y5TVP7_9RHOB</name>
<keyword evidence="2 4" id="KW-0560">Oxidoreductase</keyword>
<dbReference type="Pfam" id="PF02826">
    <property type="entry name" value="2-Hacid_dh_C"/>
    <property type="match status" value="1"/>
</dbReference>
<evidence type="ECO:0000259" key="5">
    <source>
        <dbReference type="Pfam" id="PF00389"/>
    </source>
</evidence>
<evidence type="ECO:0000256" key="4">
    <source>
        <dbReference type="RuleBase" id="RU003719"/>
    </source>
</evidence>
<evidence type="ECO:0000259" key="6">
    <source>
        <dbReference type="Pfam" id="PF02826"/>
    </source>
</evidence>
<comment type="similarity">
    <text evidence="1 4">Belongs to the D-isomer specific 2-hydroxyacid dehydrogenase family.</text>
</comment>
<dbReference type="RefSeq" id="WP_085797868.1">
    <property type="nucleotide sequence ID" value="NZ_FWFO01000006.1"/>
</dbReference>
<dbReference type="InterPro" id="IPR036291">
    <property type="entry name" value="NAD(P)-bd_dom_sf"/>
</dbReference>